<dbReference type="OrthoDB" id="2730366at2"/>
<evidence type="ECO:0000256" key="1">
    <source>
        <dbReference type="SAM" id="Phobius"/>
    </source>
</evidence>
<sequence length="329" mass="38370">MKEWNKDMEKKILKKYRFTLQFRVLRIILAVIFIYILYMTVINIAADRLHITNKNMYFSMLALEWTTPNSTGSVTNQSEMTIFGTNKITYPISKRIGTEQQFIGEAEVHKTFMSYFSSINYSQINSEELSPFDFYLPEDPNTNKPVTGTNNENVWNSLEQLPEGTVGELAFSTDEYMSPEELQSKLQDIDIKLLWMPLYTGEFITYEPESWSTSNKQVAITDRLGLTPGIEHSKDYLLSTRNDELSDVEQSQNIMLKNMEDLLDQSESYYTNFLDLKHLQTQYQYIIDEGFVTYGAVVTGPVKELERLEDLPFIQNEELGEVELWNWDK</sequence>
<accession>Q8ERK5</accession>
<proteinExistence type="predicted"/>
<dbReference type="KEGG" id="oih:OB1297"/>
<evidence type="ECO:0000313" key="5">
    <source>
        <dbReference type="Proteomes" id="UP000000822"/>
    </source>
</evidence>
<keyword evidence="5" id="KW-1185">Reference proteome</keyword>
<keyword evidence="1" id="KW-0472">Membrane</keyword>
<feature type="domain" description="Sigma factor regulator C-terminal" evidence="2">
    <location>
        <begin position="158"/>
        <end position="321"/>
    </location>
</feature>
<dbReference type="RefSeq" id="WP_011065701.1">
    <property type="nucleotide sequence ID" value="NC_004193.1"/>
</dbReference>
<dbReference type="HOGENOM" id="CLU_062776_1_0_9"/>
<evidence type="ECO:0000259" key="3">
    <source>
        <dbReference type="Pfam" id="PF13800"/>
    </source>
</evidence>
<protein>
    <submittedName>
        <fullName evidence="4">Hypothetical conserved protein</fullName>
    </submittedName>
</protein>
<dbReference type="InterPro" id="IPR029101">
    <property type="entry name" value="Sigma_reg_N"/>
</dbReference>
<dbReference type="Pfam" id="PF13800">
    <property type="entry name" value="Sigma_reg_N"/>
    <property type="match status" value="1"/>
</dbReference>
<dbReference type="InterPro" id="IPR025672">
    <property type="entry name" value="Sigma_reg_C_dom"/>
</dbReference>
<name>Q8ERK5_OCEIH</name>
<keyword evidence="1" id="KW-0812">Transmembrane</keyword>
<dbReference type="Proteomes" id="UP000000822">
    <property type="component" value="Chromosome"/>
</dbReference>
<dbReference type="AlphaFoldDB" id="Q8ERK5"/>
<evidence type="ECO:0000313" key="4">
    <source>
        <dbReference type="EMBL" id="BAC13253.1"/>
    </source>
</evidence>
<dbReference type="Pfam" id="PF13791">
    <property type="entry name" value="Sigma_reg_C"/>
    <property type="match status" value="1"/>
</dbReference>
<dbReference type="eggNOG" id="ENOG502Z96W">
    <property type="taxonomic scope" value="Bacteria"/>
</dbReference>
<keyword evidence="1" id="KW-1133">Transmembrane helix</keyword>
<reference evidence="4 5" key="2">
    <citation type="journal article" date="2002" name="Nucleic Acids Res.">
        <title>Genome sequence of Oceanobacillus iheyensis isolated from the Iheya Ridge and its unexpected adaptive capabilities to extreme environments.</title>
        <authorList>
            <person name="Takami H."/>
            <person name="Takaki Y."/>
            <person name="Uchiyama I."/>
        </authorList>
    </citation>
    <scope>NUCLEOTIDE SEQUENCE [LARGE SCALE GENOMIC DNA]</scope>
    <source>
        <strain evidence="5">DSM 14371 / CIP 107618 / JCM 11309 / KCTC 3954 / HTE831</strain>
    </source>
</reference>
<reference evidence="4 5" key="1">
    <citation type="journal article" date="2001" name="FEMS Microbiol. Lett.">
        <title>Oceanobacillus iheyensis gen. nov., sp. nov., a deep-sea extremely halotolerant and alkaliphilic species isolated from a depth of 1050 m on the Iheya Ridge.</title>
        <authorList>
            <person name="Lu J."/>
            <person name="Nogi Y."/>
            <person name="Takami H."/>
        </authorList>
    </citation>
    <scope>NUCLEOTIDE SEQUENCE [LARGE SCALE GENOMIC DNA]</scope>
    <source>
        <strain evidence="5">DSM 14371 / CIP 107618 / JCM 11309 / KCTC 3954 / HTE831</strain>
    </source>
</reference>
<gene>
    <name evidence="4" type="ordered locus">OB1297</name>
</gene>
<organism evidence="4 5">
    <name type="scientific">Oceanobacillus iheyensis (strain DSM 14371 / CIP 107618 / JCM 11309 / KCTC 3954 / HTE831)</name>
    <dbReference type="NCBI Taxonomy" id="221109"/>
    <lineage>
        <taxon>Bacteria</taxon>
        <taxon>Bacillati</taxon>
        <taxon>Bacillota</taxon>
        <taxon>Bacilli</taxon>
        <taxon>Bacillales</taxon>
        <taxon>Bacillaceae</taxon>
        <taxon>Oceanobacillus</taxon>
    </lineage>
</organism>
<feature type="transmembrane region" description="Helical" evidence="1">
    <location>
        <begin position="24"/>
        <end position="46"/>
    </location>
</feature>
<dbReference type="STRING" id="221109.gene:10733537"/>
<dbReference type="EMBL" id="BA000028">
    <property type="protein sequence ID" value="BAC13253.1"/>
    <property type="molecule type" value="Genomic_DNA"/>
</dbReference>
<evidence type="ECO:0000259" key="2">
    <source>
        <dbReference type="Pfam" id="PF13791"/>
    </source>
</evidence>
<feature type="domain" description="Sigma factor regulator N-terminal" evidence="3">
    <location>
        <begin position="10"/>
        <end position="101"/>
    </location>
</feature>